<dbReference type="InterPro" id="IPR036804">
    <property type="entry name" value="CheR_N_sf"/>
</dbReference>
<keyword evidence="2 5" id="KW-0489">Methyltransferase</keyword>
<dbReference type="InterPro" id="IPR000780">
    <property type="entry name" value="CheR_MeTrfase"/>
</dbReference>
<dbReference type="PRINTS" id="PR00996">
    <property type="entry name" value="CHERMTFRASE"/>
</dbReference>
<evidence type="ECO:0000256" key="3">
    <source>
        <dbReference type="ARBA" id="ARBA00022679"/>
    </source>
</evidence>
<dbReference type="Pfam" id="PF01739">
    <property type="entry name" value="CheR"/>
    <property type="match status" value="1"/>
</dbReference>
<feature type="binding site" evidence="6">
    <location>
        <begin position="213"/>
        <end position="214"/>
    </location>
    <ligand>
        <name>S-adenosyl-L-methionine</name>
        <dbReference type="ChEBI" id="CHEBI:59789"/>
    </ligand>
</feature>
<organism evidence="8 9">
    <name type="scientific">Salinimonas iocasae</name>
    <dbReference type="NCBI Taxonomy" id="2572577"/>
    <lineage>
        <taxon>Bacteria</taxon>
        <taxon>Pseudomonadati</taxon>
        <taxon>Pseudomonadota</taxon>
        <taxon>Gammaproteobacteria</taxon>
        <taxon>Alteromonadales</taxon>
        <taxon>Alteromonadaceae</taxon>
        <taxon>Alteromonas/Salinimonas group</taxon>
        <taxon>Salinimonas</taxon>
    </lineage>
</organism>
<reference evidence="8 9" key="1">
    <citation type="submission" date="2019-04" db="EMBL/GenBank/DDBJ databases">
        <title>Salinimonas iocasae sp. nov., a halophilic bacterium isolated from the outer tube casing of tubeworms in Okinawa Trough.</title>
        <authorList>
            <person name="Zhang H."/>
            <person name="Wang H."/>
            <person name="Li C."/>
        </authorList>
    </citation>
    <scope>NUCLEOTIDE SEQUENCE [LARGE SCALE GENOMIC DNA]</scope>
    <source>
        <strain evidence="8 9">KX18D6</strain>
    </source>
</reference>
<name>A0A5B7YB95_9ALTE</name>
<evidence type="ECO:0000256" key="2">
    <source>
        <dbReference type="ARBA" id="ARBA00022603"/>
    </source>
</evidence>
<evidence type="ECO:0000256" key="4">
    <source>
        <dbReference type="ARBA" id="ARBA00022691"/>
    </source>
</evidence>
<dbReference type="Gene3D" id="1.10.155.10">
    <property type="entry name" value="Chemotaxis receptor methyltransferase CheR, N-terminal domain"/>
    <property type="match status" value="1"/>
</dbReference>
<feature type="binding site" evidence="6">
    <location>
        <position position="99"/>
    </location>
    <ligand>
        <name>S-adenosyl-L-methionine</name>
        <dbReference type="ChEBI" id="CHEBI:59789"/>
    </ligand>
</feature>
<dbReference type="InterPro" id="IPR029063">
    <property type="entry name" value="SAM-dependent_MTases_sf"/>
</dbReference>
<dbReference type="PANTHER" id="PTHR24422">
    <property type="entry name" value="CHEMOTAXIS PROTEIN METHYLTRANSFERASE"/>
    <property type="match status" value="1"/>
</dbReference>
<evidence type="ECO:0000256" key="1">
    <source>
        <dbReference type="ARBA" id="ARBA00001541"/>
    </source>
</evidence>
<gene>
    <name evidence="8" type="ORF">FBQ74_03360</name>
</gene>
<dbReference type="InterPro" id="IPR022641">
    <property type="entry name" value="CheR_N"/>
</dbReference>
<feature type="domain" description="CheR-type methyltransferase" evidence="7">
    <location>
        <begin position="18"/>
        <end position="287"/>
    </location>
</feature>
<dbReference type="AlphaFoldDB" id="A0A5B7YB95"/>
<proteinExistence type="predicted"/>
<dbReference type="OrthoDB" id="9816309at2"/>
<keyword evidence="9" id="KW-1185">Reference proteome</keyword>
<evidence type="ECO:0000256" key="6">
    <source>
        <dbReference type="PIRSR" id="PIRSR000410-1"/>
    </source>
</evidence>
<evidence type="ECO:0000313" key="8">
    <source>
        <dbReference type="EMBL" id="QCZ92563.1"/>
    </source>
</evidence>
<feature type="binding site" evidence="6">
    <location>
        <position position="93"/>
    </location>
    <ligand>
        <name>S-adenosyl-L-methionine</name>
        <dbReference type="ChEBI" id="CHEBI:59789"/>
    </ligand>
</feature>
<dbReference type="SUPFAM" id="SSF53335">
    <property type="entry name" value="S-adenosyl-L-methionine-dependent methyltransferases"/>
    <property type="match status" value="1"/>
</dbReference>
<dbReference type="EC" id="2.1.1.80" evidence="5"/>
<feature type="binding site" evidence="6">
    <location>
        <begin position="231"/>
        <end position="232"/>
    </location>
    <ligand>
        <name>S-adenosyl-L-methionine</name>
        <dbReference type="ChEBI" id="CHEBI:59789"/>
    </ligand>
</feature>
<keyword evidence="4 5" id="KW-0949">S-adenosyl-L-methionine</keyword>
<dbReference type="SUPFAM" id="SSF47757">
    <property type="entry name" value="Chemotaxis receptor methyltransferase CheR, N-terminal domain"/>
    <property type="match status" value="1"/>
</dbReference>
<dbReference type="PANTHER" id="PTHR24422:SF19">
    <property type="entry name" value="CHEMOTAXIS PROTEIN METHYLTRANSFERASE"/>
    <property type="match status" value="1"/>
</dbReference>
<evidence type="ECO:0000259" key="7">
    <source>
        <dbReference type="PROSITE" id="PS50123"/>
    </source>
</evidence>
<evidence type="ECO:0000313" key="9">
    <source>
        <dbReference type="Proteomes" id="UP000304912"/>
    </source>
</evidence>
<dbReference type="EMBL" id="CP039852">
    <property type="protein sequence ID" value="QCZ92563.1"/>
    <property type="molecule type" value="Genomic_DNA"/>
</dbReference>
<dbReference type="KEGG" id="salk:FBQ74_03360"/>
<feature type="binding site" evidence="6">
    <location>
        <position position="130"/>
    </location>
    <ligand>
        <name>S-adenosyl-L-methionine</name>
        <dbReference type="ChEBI" id="CHEBI:59789"/>
    </ligand>
</feature>
<dbReference type="InterPro" id="IPR050903">
    <property type="entry name" value="Bact_Chemotaxis_MeTrfase"/>
</dbReference>
<comment type="catalytic activity">
    <reaction evidence="1 5">
        <text>L-glutamyl-[protein] + S-adenosyl-L-methionine = [protein]-L-glutamate 5-O-methyl ester + S-adenosyl-L-homocysteine</text>
        <dbReference type="Rhea" id="RHEA:24452"/>
        <dbReference type="Rhea" id="RHEA-COMP:10208"/>
        <dbReference type="Rhea" id="RHEA-COMP:10311"/>
        <dbReference type="ChEBI" id="CHEBI:29973"/>
        <dbReference type="ChEBI" id="CHEBI:57856"/>
        <dbReference type="ChEBI" id="CHEBI:59789"/>
        <dbReference type="ChEBI" id="CHEBI:82795"/>
        <dbReference type="EC" id="2.1.1.80"/>
    </reaction>
</comment>
<dbReference type="InterPro" id="IPR026024">
    <property type="entry name" value="Chemotaxis_MeTrfase_CheR"/>
</dbReference>
<dbReference type="PROSITE" id="PS50123">
    <property type="entry name" value="CHER"/>
    <property type="match status" value="1"/>
</dbReference>
<dbReference type="GO" id="GO:0008983">
    <property type="term" value="F:protein-glutamate O-methyltransferase activity"/>
    <property type="evidence" value="ECO:0007669"/>
    <property type="project" value="UniProtKB-EC"/>
</dbReference>
<dbReference type="GO" id="GO:0032259">
    <property type="term" value="P:methylation"/>
    <property type="evidence" value="ECO:0007669"/>
    <property type="project" value="UniProtKB-KW"/>
</dbReference>
<dbReference type="PIRSF" id="PIRSF000410">
    <property type="entry name" value="CheR"/>
    <property type="match status" value="1"/>
</dbReference>
<feature type="binding site" evidence="6">
    <location>
        <position position="155"/>
    </location>
    <ligand>
        <name>S-adenosyl-L-methionine</name>
        <dbReference type="ChEBI" id="CHEBI:59789"/>
    </ligand>
</feature>
<dbReference type="Pfam" id="PF03705">
    <property type="entry name" value="CheR_N"/>
    <property type="match status" value="1"/>
</dbReference>
<dbReference type="InterPro" id="IPR022642">
    <property type="entry name" value="CheR_C"/>
</dbReference>
<dbReference type="Proteomes" id="UP000304912">
    <property type="component" value="Chromosome"/>
</dbReference>
<accession>A0A5B7YB95</accession>
<dbReference type="RefSeq" id="WP_139755316.1">
    <property type="nucleotide sequence ID" value="NZ_CP039852.1"/>
</dbReference>
<dbReference type="SMART" id="SM00138">
    <property type="entry name" value="MeTrc"/>
    <property type="match status" value="1"/>
</dbReference>
<feature type="binding site" evidence="6">
    <location>
        <position position="95"/>
    </location>
    <ligand>
        <name>S-adenosyl-L-methionine</name>
        <dbReference type="ChEBI" id="CHEBI:59789"/>
    </ligand>
</feature>
<protein>
    <recommendedName>
        <fullName evidence="5">Chemotaxis protein methyltransferase</fullName>
        <ecNumber evidence="5">2.1.1.80</ecNumber>
    </recommendedName>
</protein>
<sequence>MNGKVSEVIEQPGAPVRTRASEFSYSPDDFNNVRQTLYRITGIRLADTKDAMVYSRLVRRIRALRKKSFSEYLGYLKRTPGEQQHFINALTTNLTSFFREPHHFSMLAQHLSVTPDVNTIWCAASSSGEEPYSIAMTVAEYFGHFNAPVKIIASDIDSNMLEKARLGVYSDQITRHLSAERCKHFLHRGKNQHAGSVRIVPELRKMVEFRQINLTVPRWPLPRQIDVIFCRNVMIYFDKQTQLRLLEKMVSLMPAQGLYFAGHSENFSMAPHLVRSVGNTTYQPVKGKHNG</sequence>
<evidence type="ECO:0000256" key="5">
    <source>
        <dbReference type="PIRNR" id="PIRNR000410"/>
    </source>
</evidence>
<comment type="function">
    <text evidence="5">Methylation of the membrane-bound methyl-accepting chemotaxis proteins (MCP) to form gamma-glutamyl methyl ester residues in MCP.</text>
</comment>
<keyword evidence="3 5" id="KW-0808">Transferase</keyword>
<dbReference type="Gene3D" id="3.40.50.150">
    <property type="entry name" value="Vaccinia Virus protein VP39"/>
    <property type="match status" value="1"/>
</dbReference>